<dbReference type="SUPFAM" id="SSF53335">
    <property type="entry name" value="S-adenosyl-L-methionine-dependent methyltransferases"/>
    <property type="match status" value="1"/>
</dbReference>
<feature type="region of interest" description="Disordered" evidence="1">
    <location>
        <begin position="460"/>
        <end position="491"/>
    </location>
</feature>
<protein>
    <recommendedName>
        <fullName evidence="2">Methyltransferase type 12 domain-containing protein</fullName>
    </recommendedName>
</protein>
<keyword evidence="4" id="KW-1185">Reference proteome</keyword>
<evidence type="ECO:0000313" key="4">
    <source>
        <dbReference type="Proteomes" id="UP001189429"/>
    </source>
</evidence>
<evidence type="ECO:0000259" key="2">
    <source>
        <dbReference type="Pfam" id="PF08242"/>
    </source>
</evidence>
<sequence length="491" mass="56014">MLAPDLQFMVHTAEIVDEEGIPHRGSRVTLVDRGAEPPEWRLRDFAFAAYSCSNAPGLRPVHFGGRSIWAFASAREHCEEIVVFRSGTDTRAKWEQGEMHDVSFTSAKIRADMFFMMRMRQIGTETPLMTTFNGEWGFWESFYVPLLDEQQTMQSLLLMDPGMCEDHFEQKRLPVTCHKCPEGNSVLTIPDDLVVRFEVKIACKDMKQWTELCTKIGDDMRMEDACVIDHKHLNRGDECLEAYQETQGVHVHARLVKRDLEQLELPVIAKFKCELNVKKWNPDMISLRYKYEAMTSVYTMNLGGGLSSMSGRKADPWYPVARLAVAALTKVFARFPDIRTVLDAGCGELAWMQYFLEEHPLVTYVGVDLVPYVLATNFRRFPRMQFIQTDLSNLTGIEVMPMGCDLVLAKDVFNHMVLPDAVNALKRVLATRPRFLLTHLHESADNTGWENRIDKHLITRSTTTTEPRSRCPTPSWRSRGSATTSAGCCTR</sequence>
<comment type="caution">
    <text evidence="3">The sequence shown here is derived from an EMBL/GenBank/DDBJ whole genome shotgun (WGS) entry which is preliminary data.</text>
</comment>
<proteinExistence type="predicted"/>
<feature type="compositionally biased region" description="Low complexity" evidence="1">
    <location>
        <begin position="460"/>
        <end position="475"/>
    </location>
</feature>
<dbReference type="EMBL" id="CAUYUJ010017081">
    <property type="protein sequence ID" value="CAK0871520.1"/>
    <property type="molecule type" value="Genomic_DNA"/>
</dbReference>
<name>A0ABN9VIJ1_9DINO</name>
<dbReference type="Pfam" id="PF08242">
    <property type="entry name" value="Methyltransf_12"/>
    <property type="match status" value="1"/>
</dbReference>
<dbReference type="CDD" id="cd02440">
    <property type="entry name" value="AdoMet_MTases"/>
    <property type="match status" value="1"/>
</dbReference>
<reference evidence="3" key="1">
    <citation type="submission" date="2023-10" db="EMBL/GenBank/DDBJ databases">
        <authorList>
            <person name="Chen Y."/>
            <person name="Shah S."/>
            <person name="Dougan E. K."/>
            <person name="Thang M."/>
            <person name="Chan C."/>
        </authorList>
    </citation>
    <scope>NUCLEOTIDE SEQUENCE [LARGE SCALE GENOMIC DNA]</scope>
</reference>
<organism evidence="3 4">
    <name type="scientific">Prorocentrum cordatum</name>
    <dbReference type="NCBI Taxonomy" id="2364126"/>
    <lineage>
        <taxon>Eukaryota</taxon>
        <taxon>Sar</taxon>
        <taxon>Alveolata</taxon>
        <taxon>Dinophyceae</taxon>
        <taxon>Prorocentrales</taxon>
        <taxon>Prorocentraceae</taxon>
        <taxon>Prorocentrum</taxon>
    </lineage>
</organism>
<feature type="domain" description="Methyltransferase type 12" evidence="2">
    <location>
        <begin position="342"/>
        <end position="428"/>
    </location>
</feature>
<evidence type="ECO:0000313" key="3">
    <source>
        <dbReference type="EMBL" id="CAK0871520.1"/>
    </source>
</evidence>
<gene>
    <name evidence="3" type="ORF">PCOR1329_LOCUS57338</name>
</gene>
<evidence type="ECO:0000256" key="1">
    <source>
        <dbReference type="SAM" id="MobiDB-lite"/>
    </source>
</evidence>
<feature type="compositionally biased region" description="Polar residues" evidence="1">
    <location>
        <begin position="476"/>
        <end position="491"/>
    </location>
</feature>
<dbReference type="InterPro" id="IPR029063">
    <property type="entry name" value="SAM-dependent_MTases_sf"/>
</dbReference>
<dbReference type="InterPro" id="IPR013217">
    <property type="entry name" value="Methyltransf_12"/>
</dbReference>
<accession>A0ABN9VIJ1</accession>
<dbReference type="Gene3D" id="3.40.50.150">
    <property type="entry name" value="Vaccinia Virus protein VP39"/>
    <property type="match status" value="1"/>
</dbReference>
<dbReference type="Proteomes" id="UP001189429">
    <property type="component" value="Unassembled WGS sequence"/>
</dbReference>